<dbReference type="InterPro" id="IPR018300">
    <property type="entry name" value="Aminotrans_IV_CS"/>
</dbReference>
<comment type="pathway">
    <text evidence="3">Amino-acid biosynthesis; L-valine biosynthesis; L-valine from pyruvate: step 4/4.</text>
</comment>
<keyword evidence="14" id="KW-1185">Reference proteome</keyword>
<keyword evidence="7 12" id="KW-0663">Pyridoxal phosphate</keyword>
<comment type="similarity">
    <text evidence="5 11">Belongs to the class-IV pyridoxal-phosphate-dependent aminotransferase family.</text>
</comment>
<accession>A0A1M6BSM6</accession>
<dbReference type="InterPro" id="IPR036038">
    <property type="entry name" value="Aminotransferase-like"/>
</dbReference>
<protein>
    <recommendedName>
        <fullName evidence="6">branched-chain-amino-acid transaminase</fullName>
        <ecNumber evidence="6">2.6.1.42</ecNumber>
    </recommendedName>
</protein>
<dbReference type="CDD" id="cd00449">
    <property type="entry name" value="PLPDE_IV"/>
    <property type="match status" value="1"/>
</dbReference>
<dbReference type="InterPro" id="IPR050571">
    <property type="entry name" value="Class-IV_PLP-Dep_Aminotrnsfr"/>
</dbReference>
<dbReference type="PROSITE" id="PS00770">
    <property type="entry name" value="AA_TRANSFER_CLASS_4"/>
    <property type="match status" value="1"/>
</dbReference>
<evidence type="ECO:0000256" key="1">
    <source>
        <dbReference type="ARBA" id="ARBA00001933"/>
    </source>
</evidence>
<name>A0A1M6BSM6_9BACT</name>
<evidence type="ECO:0000256" key="2">
    <source>
        <dbReference type="ARBA" id="ARBA00004824"/>
    </source>
</evidence>
<evidence type="ECO:0000256" key="4">
    <source>
        <dbReference type="ARBA" id="ARBA00005072"/>
    </source>
</evidence>
<dbReference type="GO" id="GO:0004084">
    <property type="term" value="F:branched-chain-amino-acid transaminase activity"/>
    <property type="evidence" value="ECO:0007669"/>
    <property type="project" value="UniProtKB-EC"/>
</dbReference>
<dbReference type="Gene3D" id="3.20.10.10">
    <property type="entry name" value="D-amino Acid Aminotransferase, subunit A, domain 2"/>
    <property type="match status" value="1"/>
</dbReference>
<dbReference type="SUPFAM" id="SSF56752">
    <property type="entry name" value="D-aminoacid aminotransferase-like PLP-dependent enzymes"/>
    <property type="match status" value="1"/>
</dbReference>
<dbReference type="OrthoDB" id="9805628at2"/>
<dbReference type="Proteomes" id="UP000184050">
    <property type="component" value="Unassembled WGS sequence"/>
</dbReference>
<dbReference type="RefSeq" id="WP_083578055.1">
    <property type="nucleotide sequence ID" value="NZ_FQZE01000003.1"/>
</dbReference>
<evidence type="ECO:0000256" key="6">
    <source>
        <dbReference type="ARBA" id="ARBA00013053"/>
    </source>
</evidence>
<evidence type="ECO:0000256" key="12">
    <source>
        <dbReference type="RuleBase" id="RU004516"/>
    </source>
</evidence>
<dbReference type="EMBL" id="FQZE01000003">
    <property type="protein sequence ID" value="SHI51760.1"/>
    <property type="molecule type" value="Genomic_DNA"/>
</dbReference>
<dbReference type="PANTHER" id="PTHR42743">
    <property type="entry name" value="AMINO-ACID AMINOTRANSFERASE"/>
    <property type="match status" value="1"/>
</dbReference>
<reference evidence="13 14" key="1">
    <citation type="submission" date="2016-11" db="EMBL/GenBank/DDBJ databases">
        <authorList>
            <person name="Jaros S."/>
            <person name="Januszkiewicz K."/>
            <person name="Wedrychowicz H."/>
        </authorList>
    </citation>
    <scope>NUCLEOTIDE SEQUENCE [LARGE SCALE GENOMIC DNA]</scope>
    <source>
        <strain evidence="13 14">DSM 27063</strain>
    </source>
</reference>
<evidence type="ECO:0000256" key="8">
    <source>
        <dbReference type="ARBA" id="ARBA00048212"/>
    </source>
</evidence>
<dbReference type="STRING" id="1168035.SAMN05444280_10319"/>
<dbReference type="InterPro" id="IPR043132">
    <property type="entry name" value="BCAT-like_C"/>
</dbReference>
<dbReference type="Gene3D" id="3.30.470.10">
    <property type="match status" value="1"/>
</dbReference>
<evidence type="ECO:0000313" key="13">
    <source>
        <dbReference type="EMBL" id="SHI51760.1"/>
    </source>
</evidence>
<dbReference type="EC" id="2.6.1.42" evidence="6"/>
<dbReference type="GO" id="GO:0005829">
    <property type="term" value="C:cytosol"/>
    <property type="evidence" value="ECO:0007669"/>
    <property type="project" value="TreeGrafter"/>
</dbReference>
<organism evidence="13 14">
    <name type="scientific">Tangfeifania diversioriginum</name>
    <dbReference type="NCBI Taxonomy" id="1168035"/>
    <lineage>
        <taxon>Bacteria</taxon>
        <taxon>Pseudomonadati</taxon>
        <taxon>Bacteroidota</taxon>
        <taxon>Bacteroidia</taxon>
        <taxon>Marinilabiliales</taxon>
        <taxon>Prolixibacteraceae</taxon>
        <taxon>Tangfeifania</taxon>
    </lineage>
</organism>
<comment type="catalytic activity">
    <reaction evidence="8">
        <text>L-valine + 2-oxoglutarate = 3-methyl-2-oxobutanoate + L-glutamate</text>
        <dbReference type="Rhea" id="RHEA:24813"/>
        <dbReference type="ChEBI" id="CHEBI:11851"/>
        <dbReference type="ChEBI" id="CHEBI:16810"/>
        <dbReference type="ChEBI" id="CHEBI:29985"/>
        <dbReference type="ChEBI" id="CHEBI:57762"/>
        <dbReference type="EC" id="2.6.1.42"/>
    </reaction>
</comment>
<proteinExistence type="inferred from homology"/>
<dbReference type="Pfam" id="PF01063">
    <property type="entry name" value="Aminotran_4"/>
    <property type="match status" value="1"/>
</dbReference>
<keyword evidence="13" id="KW-0808">Transferase</keyword>
<evidence type="ECO:0000256" key="7">
    <source>
        <dbReference type="ARBA" id="ARBA00022898"/>
    </source>
</evidence>
<comment type="catalytic activity">
    <reaction evidence="10">
        <text>L-leucine + 2-oxoglutarate = 4-methyl-2-oxopentanoate + L-glutamate</text>
        <dbReference type="Rhea" id="RHEA:18321"/>
        <dbReference type="ChEBI" id="CHEBI:16810"/>
        <dbReference type="ChEBI" id="CHEBI:17865"/>
        <dbReference type="ChEBI" id="CHEBI:29985"/>
        <dbReference type="ChEBI" id="CHEBI:57427"/>
        <dbReference type="EC" id="2.6.1.42"/>
    </reaction>
</comment>
<comment type="pathway">
    <text evidence="4">Amino-acid biosynthesis; L-leucine biosynthesis; L-leucine from 3-methyl-2-oxobutanoate: step 4/4.</text>
</comment>
<comment type="cofactor">
    <cofactor evidence="1 12">
        <name>pyridoxal 5'-phosphate</name>
        <dbReference type="ChEBI" id="CHEBI:597326"/>
    </cofactor>
</comment>
<evidence type="ECO:0000256" key="11">
    <source>
        <dbReference type="RuleBase" id="RU004106"/>
    </source>
</evidence>
<evidence type="ECO:0000256" key="3">
    <source>
        <dbReference type="ARBA" id="ARBA00004931"/>
    </source>
</evidence>
<dbReference type="AlphaFoldDB" id="A0A1M6BSM6"/>
<dbReference type="GO" id="GO:0046394">
    <property type="term" value="P:carboxylic acid biosynthetic process"/>
    <property type="evidence" value="ECO:0007669"/>
    <property type="project" value="UniProtKB-ARBA"/>
</dbReference>
<evidence type="ECO:0000256" key="9">
    <source>
        <dbReference type="ARBA" id="ARBA00048798"/>
    </source>
</evidence>
<gene>
    <name evidence="13" type="ORF">SAMN05444280_10319</name>
</gene>
<dbReference type="PANTHER" id="PTHR42743:SF11">
    <property type="entry name" value="AMINODEOXYCHORISMATE LYASE"/>
    <property type="match status" value="1"/>
</dbReference>
<dbReference type="InterPro" id="IPR043131">
    <property type="entry name" value="BCAT-like_N"/>
</dbReference>
<keyword evidence="13" id="KW-0032">Aminotransferase</keyword>
<dbReference type="InterPro" id="IPR001544">
    <property type="entry name" value="Aminotrans_IV"/>
</dbReference>
<comment type="pathway">
    <text evidence="2">Amino-acid biosynthesis; L-isoleucine biosynthesis; L-isoleucine from 2-oxobutanoate: step 4/4.</text>
</comment>
<evidence type="ECO:0000313" key="14">
    <source>
        <dbReference type="Proteomes" id="UP000184050"/>
    </source>
</evidence>
<sequence length="266" mass="30484">MKQTPKHNYFIFNGDLKPVSDFVPSENEGGIYEVLRVEKGVPLFVEEHMERFFASAEIAGKTIRYKKEEIISFIKELIDANDVTFGNILVSCKVNLKAYFIAHQYPKASWYNSGVKCGILHGERRNPHAKVFQTSVRQRADELISAKGFYEVLLVDKYNHITEGSRSNVFFVKDNTVVTPPQNEVLLGITRQKTIQLTTESGIIYREEHIFLNDIPDFHAVFITGTSPQILPVSQIDNLMFDAQNNVVQLLIRGYEKLTFEYISKK</sequence>
<evidence type="ECO:0000256" key="5">
    <source>
        <dbReference type="ARBA" id="ARBA00009320"/>
    </source>
</evidence>
<evidence type="ECO:0000256" key="10">
    <source>
        <dbReference type="ARBA" id="ARBA00049229"/>
    </source>
</evidence>
<comment type="catalytic activity">
    <reaction evidence="9">
        <text>L-isoleucine + 2-oxoglutarate = (S)-3-methyl-2-oxopentanoate + L-glutamate</text>
        <dbReference type="Rhea" id="RHEA:24801"/>
        <dbReference type="ChEBI" id="CHEBI:16810"/>
        <dbReference type="ChEBI" id="CHEBI:29985"/>
        <dbReference type="ChEBI" id="CHEBI:35146"/>
        <dbReference type="ChEBI" id="CHEBI:58045"/>
        <dbReference type="EC" id="2.6.1.42"/>
    </reaction>
</comment>